<gene>
    <name evidence="5" type="ORF">SETIT_3G268500v2</name>
</gene>
<dbReference type="InterPro" id="IPR031425">
    <property type="entry name" value="NPR1/NH1-interacting"/>
</dbReference>
<evidence type="ECO:0008006" key="8">
    <source>
        <dbReference type="Google" id="ProtNLM"/>
    </source>
</evidence>
<feature type="region of interest" description="Disordered" evidence="4">
    <location>
        <begin position="1"/>
        <end position="66"/>
    </location>
</feature>
<dbReference type="FunCoup" id="K3ZEX3">
    <property type="interactions" value="285"/>
</dbReference>
<evidence type="ECO:0000313" key="5">
    <source>
        <dbReference type="EMBL" id="RCV18041.1"/>
    </source>
</evidence>
<dbReference type="OMA" id="MNYDGAA"/>
<dbReference type="eggNOG" id="ENOG502R4JC">
    <property type="taxonomic scope" value="Eukaryota"/>
</dbReference>
<evidence type="ECO:0000256" key="4">
    <source>
        <dbReference type="SAM" id="MobiDB-lite"/>
    </source>
</evidence>
<comment type="subcellular location">
    <subcellularLocation>
        <location evidence="1">Nucleus</location>
    </subcellularLocation>
</comment>
<dbReference type="Gramene" id="KQL15794">
    <property type="protein sequence ID" value="KQL15794"/>
    <property type="gene ID" value="SETIT_025121mg"/>
</dbReference>
<protein>
    <recommendedName>
        <fullName evidence="8">NRR repressor homolog 1</fullName>
    </recommendedName>
</protein>
<comment type="similarity">
    <text evidence="2">Belongs to the NPR1-interactor family.</text>
</comment>
<organism evidence="6 7">
    <name type="scientific">Setaria italica</name>
    <name type="common">Foxtail millet</name>
    <name type="synonym">Panicum italicum</name>
    <dbReference type="NCBI Taxonomy" id="4555"/>
    <lineage>
        <taxon>Eukaryota</taxon>
        <taxon>Viridiplantae</taxon>
        <taxon>Streptophyta</taxon>
        <taxon>Embryophyta</taxon>
        <taxon>Tracheophyta</taxon>
        <taxon>Spermatophyta</taxon>
        <taxon>Magnoliopsida</taxon>
        <taxon>Liliopsida</taxon>
        <taxon>Poales</taxon>
        <taxon>Poaceae</taxon>
        <taxon>PACMAD clade</taxon>
        <taxon>Panicoideae</taxon>
        <taxon>Panicodae</taxon>
        <taxon>Paniceae</taxon>
        <taxon>Cenchrinae</taxon>
        <taxon>Setaria</taxon>
    </lineage>
</organism>
<reference evidence="5 7" key="1">
    <citation type="journal article" date="2012" name="Nat. Biotechnol.">
        <title>Reference genome sequence of the model plant Setaria.</title>
        <authorList>
            <person name="Bennetzen J.L."/>
            <person name="Schmutz J."/>
            <person name="Wang H."/>
            <person name="Percifield R."/>
            <person name="Hawkins J."/>
            <person name="Pontaroli A.C."/>
            <person name="Estep M."/>
            <person name="Feng L."/>
            <person name="Vaughn J.N."/>
            <person name="Grimwood J."/>
            <person name="Jenkins J."/>
            <person name="Barry K."/>
            <person name="Lindquist E."/>
            <person name="Hellsten U."/>
            <person name="Deshpande S."/>
            <person name="Wang X."/>
            <person name="Wu X."/>
            <person name="Mitros T."/>
            <person name="Triplett J."/>
            <person name="Yang X."/>
            <person name="Ye C.Y."/>
            <person name="Mauro-Herrera M."/>
            <person name="Wang L."/>
            <person name="Li P."/>
            <person name="Sharma M."/>
            <person name="Sharma R."/>
            <person name="Ronald P.C."/>
            <person name="Panaud O."/>
            <person name="Kellogg E.A."/>
            <person name="Brutnell T.P."/>
            <person name="Doust A.N."/>
            <person name="Tuskan G.A."/>
            <person name="Rokhsar D."/>
            <person name="Devos K.M."/>
        </authorList>
    </citation>
    <scope>NUCLEOTIDE SEQUENCE [LARGE SCALE GENOMIC DNA]</scope>
    <source>
        <strain evidence="7">cv. Yugu1</strain>
        <strain evidence="5">Yugu1</strain>
    </source>
</reference>
<evidence type="ECO:0000313" key="7">
    <source>
        <dbReference type="Proteomes" id="UP000004995"/>
    </source>
</evidence>
<accession>K3ZEX3</accession>
<feature type="compositionally biased region" description="Low complexity" evidence="4">
    <location>
        <begin position="25"/>
        <end position="53"/>
    </location>
</feature>
<feature type="compositionally biased region" description="Low complexity" evidence="4">
    <location>
        <begin position="156"/>
        <end position="165"/>
    </location>
</feature>
<proteinExistence type="inferred from homology"/>
<dbReference type="GO" id="GO:0010112">
    <property type="term" value="P:regulation of systemic acquired resistance"/>
    <property type="evidence" value="ECO:0007669"/>
    <property type="project" value="InterPro"/>
</dbReference>
<dbReference type="EMBL" id="CM003530">
    <property type="protein sequence ID" value="RCV18041.1"/>
    <property type="molecule type" value="Genomic_DNA"/>
</dbReference>
<dbReference type="GO" id="GO:0005634">
    <property type="term" value="C:nucleus"/>
    <property type="evidence" value="ECO:0007669"/>
    <property type="project" value="UniProtKB-SubCell"/>
</dbReference>
<dbReference type="PANTHER" id="PTHR33669">
    <property type="entry name" value="PROTEIN NEGATIVE REGULATOR OF RESISTANCE"/>
    <property type="match status" value="1"/>
</dbReference>
<evidence type="ECO:0000313" key="6">
    <source>
        <dbReference type="EnsemblPlants" id="KQL15794"/>
    </source>
</evidence>
<dbReference type="EnsemblPlants" id="KQL15794">
    <property type="protein sequence ID" value="KQL15794"/>
    <property type="gene ID" value="SETIT_025121mg"/>
</dbReference>
<evidence type="ECO:0000256" key="1">
    <source>
        <dbReference type="ARBA" id="ARBA00004123"/>
    </source>
</evidence>
<dbReference type="Pfam" id="PF15699">
    <property type="entry name" value="NPR1_interact"/>
    <property type="match status" value="1"/>
</dbReference>
<evidence type="ECO:0000256" key="2">
    <source>
        <dbReference type="ARBA" id="ARBA00009937"/>
    </source>
</evidence>
<dbReference type="Proteomes" id="UP000004995">
    <property type="component" value="Unassembled WGS sequence"/>
</dbReference>
<keyword evidence="3" id="KW-0539">Nucleus</keyword>
<feature type="compositionally biased region" description="Gly residues" evidence="4">
    <location>
        <begin position="83"/>
        <end position="95"/>
    </location>
</feature>
<dbReference type="EMBL" id="AGNK02001784">
    <property type="status" value="NOT_ANNOTATED_CDS"/>
    <property type="molecule type" value="Genomic_DNA"/>
</dbReference>
<keyword evidence="7" id="KW-1185">Reference proteome</keyword>
<evidence type="ECO:0000256" key="3">
    <source>
        <dbReference type="ARBA" id="ARBA00023242"/>
    </source>
</evidence>
<dbReference type="AlphaFoldDB" id="K3ZEX3"/>
<dbReference type="PANTHER" id="PTHR33669:SF4">
    <property type="entry name" value="NRR REPRESSOR HOMOLOG 2"/>
    <property type="match status" value="1"/>
</dbReference>
<reference evidence="6" key="3">
    <citation type="submission" date="2018-08" db="UniProtKB">
        <authorList>
            <consortium name="EnsemblPlants"/>
        </authorList>
    </citation>
    <scope>IDENTIFICATION</scope>
    <source>
        <strain evidence="6">Yugu1</strain>
    </source>
</reference>
<sequence length="187" mass="18985">MDGVPKPGAGGGKQAVPPVPAGSNAIARAARVPRRAAFPEDAAADSPAEAAAGAGSGGEEDDDVQVERFYALLDNIRAMRGAYGAGDGDGDGTGADGVEAGSGWARKRLRAADPPWRPAFRMEDFEEPSPTSSSHAAARHAKRTNRQVADADEGGARLAAASASASPPPPPPPRRAGVRLDSGRKSI</sequence>
<name>K3ZEX3_SETIT</name>
<dbReference type="HOGENOM" id="CLU_1386171_0_0_1"/>
<reference evidence="5" key="2">
    <citation type="submission" date="2015-07" db="EMBL/GenBank/DDBJ databases">
        <authorList>
            <person name="Noorani M."/>
        </authorList>
    </citation>
    <scope>NUCLEOTIDE SEQUENCE</scope>
    <source>
        <strain evidence="5">Yugu1</strain>
    </source>
</reference>
<feature type="region of interest" description="Disordered" evidence="4">
    <location>
        <begin position="81"/>
        <end position="187"/>
    </location>
</feature>